<dbReference type="Pfam" id="PF02775">
    <property type="entry name" value="TPP_enzyme_C"/>
    <property type="match status" value="1"/>
</dbReference>
<keyword evidence="9" id="KW-1185">Reference proteome</keyword>
<dbReference type="EMBL" id="JAPVEA010000006">
    <property type="protein sequence ID" value="KAJ5450498.1"/>
    <property type="molecule type" value="Genomic_DNA"/>
</dbReference>
<comment type="similarity">
    <text evidence="1 3">Belongs to the TPP enzyme family.</text>
</comment>
<dbReference type="InterPro" id="IPR045229">
    <property type="entry name" value="TPP_enz"/>
</dbReference>
<evidence type="ECO:0000313" key="8">
    <source>
        <dbReference type="EMBL" id="KAJ5450498.1"/>
    </source>
</evidence>
<evidence type="ECO:0000259" key="7">
    <source>
        <dbReference type="Pfam" id="PF02776"/>
    </source>
</evidence>
<evidence type="ECO:0008006" key="10">
    <source>
        <dbReference type="Google" id="ProtNLM"/>
    </source>
</evidence>
<dbReference type="CDD" id="cd07035">
    <property type="entry name" value="TPP_PYR_POX_like"/>
    <property type="match status" value="1"/>
</dbReference>
<proteinExistence type="inferred from homology"/>
<dbReference type="InterPro" id="IPR029035">
    <property type="entry name" value="DHS-like_NAD/FAD-binding_dom"/>
</dbReference>
<dbReference type="Proteomes" id="UP001213681">
    <property type="component" value="Unassembled WGS sequence"/>
</dbReference>
<dbReference type="Gene3D" id="3.40.50.970">
    <property type="match status" value="2"/>
</dbReference>
<dbReference type="InterPro" id="IPR012000">
    <property type="entry name" value="Thiamin_PyroP_enz_cen_dom"/>
</dbReference>
<dbReference type="Pfam" id="PF02776">
    <property type="entry name" value="TPP_enzyme_N"/>
    <property type="match status" value="1"/>
</dbReference>
<evidence type="ECO:0000259" key="6">
    <source>
        <dbReference type="Pfam" id="PF02775"/>
    </source>
</evidence>
<accession>A0AAD6C5C1</accession>
<comment type="caution">
    <text evidence="8">The sequence shown here is derived from an EMBL/GenBank/DDBJ whole genome shotgun (WGS) entry which is preliminary data.</text>
</comment>
<evidence type="ECO:0000256" key="2">
    <source>
        <dbReference type="ARBA" id="ARBA00023052"/>
    </source>
</evidence>
<feature type="domain" description="Thiamine pyrophosphate enzyme TPP-binding" evidence="6">
    <location>
        <begin position="446"/>
        <end position="598"/>
    </location>
</feature>
<dbReference type="GO" id="GO:0005739">
    <property type="term" value="C:mitochondrion"/>
    <property type="evidence" value="ECO:0007669"/>
    <property type="project" value="TreeGrafter"/>
</dbReference>
<feature type="domain" description="Thiamine pyrophosphate enzyme central" evidence="5">
    <location>
        <begin position="237"/>
        <end position="340"/>
    </location>
</feature>
<dbReference type="CDD" id="cd02002">
    <property type="entry name" value="TPP_BFDC"/>
    <property type="match status" value="1"/>
</dbReference>
<dbReference type="RefSeq" id="XP_056766033.1">
    <property type="nucleotide sequence ID" value="XM_056910329.1"/>
</dbReference>
<dbReference type="Gene3D" id="3.40.50.1220">
    <property type="entry name" value="TPP-binding domain"/>
    <property type="match status" value="1"/>
</dbReference>
<reference evidence="8" key="2">
    <citation type="journal article" date="2023" name="IMA Fungus">
        <title>Comparative genomic study of the Penicillium genus elucidates a diverse pangenome and 15 lateral gene transfer events.</title>
        <authorList>
            <person name="Petersen C."/>
            <person name="Sorensen T."/>
            <person name="Nielsen M.R."/>
            <person name="Sondergaard T.E."/>
            <person name="Sorensen J.L."/>
            <person name="Fitzpatrick D.A."/>
            <person name="Frisvad J.C."/>
            <person name="Nielsen K.L."/>
        </authorList>
    </citation>
    <scope>NUCLEOTIDE SEQUENCE</scope>
    <source>
        <strain evidence="8">IBT 16125</strain>
    </source>
</reference>
<sequence>MGGRKRFRGTTSVYTNSSSMTSQTAHPGEYTASSAMFEALWAAGVRYCFVNLGSDHPAIMEAMVKGQQERPDRFPKFITCPSEMVALSMADGYARVTGEAQAVIVHVDVGTQALGCAVHNASVGRAPVLIFAGLSPCTLEGEYRGSRTEFIHWLQDIPDQKAIVSQYCRYTAELKKGKNIKQMVNRALSFASSEPRGPVYLQGTREVMEEIIEPYEIRQDFWSPVELGGLTPKQLNLVAEALVSAREPLVVTGYSGRDTAVVPLLVELANIVKGLRVLDTMGSDLCFPADHPGWLSVRYGSDEAITTADVILVVDCDVPWINTQCKPADDAKIFHFDVDPLKDQMPVFYIDAVLRCRVNTKFALDQIVQHLKTNLSDHLMANNEHYTNRCSALQESYTRKLNAIAAQAEPIPDGSFGCGFLISKLRKACPIDTIWVIEAVTNTFTVADQLQATLPGTVFSSGAGGLGWSGGAALGIKMATDTRHGGKGKFVCQIIGDGCFLFSIPASVYWIAQRYEIPVLTIVLNNNGWNAPRKSLLLVHPDGLGSQVSNKELNISFDPNPDYATIAQGASGGKCWSGRASTVRELATKLPEAVEAVQNGCSALLDARIQ</sequence>
<dbReference type="InterPro" id="IPR011766">
    <property type="entry name" value="TPP_enzyme_TPP-bd"/>
</dbReference>
<dbReference type="AlphaFoldDB" id="A0AAD6C5C1"/>
<dbReference type="SUPFAM" id="SSF52518">
    <property type="entry name" value="Thiamin diphosphate-binding fold (THDP-binding)"/>
    <property type="match status" value="2"/>
</dbReference>
<dbReference type="NCBIfam" id="NF006203">
    <property type="entry name" value="PRK08327.1"/>
    <property type="match status" value="1"/>
</dbReference>
<dbReference type="GeneID" id="81600572"/>
<dbReference type="SUPFAM" id="SSF52467">
    <property type="entry name" value="DHS-like NAD/FAD-binding domain"/>
    <property type="match status" value="1"/>
</dbReference>
<reference evidence="8" key="1">
    <citation type="submission" date="2022-12" db="EMBL/GenBank/DDBJ databases">
        <authorList>
            <person name="Petersen C."/>
        </authorList>
    </citation>
    <scope>NUCLEOTIDE SEQUENCE</scope>
    <source>
        <strain evidence="8">IBT 16125</strain>
    </source>
</reference>
<dbReference type="PANTHER" id="PTHR18968">
    <property type="entry name" value="THIAMINE PYROPHOSPHATE ENZYMES"/>
    <property type="match status" value="1"/>
</dbReference>
<dbReference type="Pfam" id="PF00205">
    <property type="entry name" value="TPP_enzyme_M"/>
    <property type="match status" value="1"/>
</dbReference>
<feature type="region of interest" description="Disordered" evidence="4">
    <location>
        <begin position="1"/>
        <end position="25"/>
    </location>
</feature>
<evidence type="ECO:0000313" key="9">
    <source>
        <dbReference type="Proteomes" id="UP001213681"/>
    </source>
</evidence>
<feature type="compositionally biased region" description="Polar residues" evidence="4">
    <location>
        <begin position="9"/>
        <end position="25"/>
    </location>
</feature>
<feature type="domain" description="Thiamine pyrophosphate enzyme N-terminal TPP-binding" evidence="7">
    <location>
        <begin position="31"/>
        <end position="163"/>
    </location>
</feature>
<dbReference type="PANTHER" id="PTHR18968:SF164">
    <property type="entry name" value="PYRUVATE DECARBOXYLASE"/>
    <property type="match status" value="1"/>
</dbReference>
<dbReference type="InterPro" id="IPR012001">
    <property type="entry name" value="Thiamin_PyroP_enz_TPP-bd_dom"/>
</dbReference>
<organism evidence="8 9">
    <name type="scientific">Penicillium daleae</name>
    <dbReference type="NCBI Taxonomy" id="63821"/>
    <lineage>
        <taxon>Eukaryota</taxon>
        <taxon>Fungi</taxon>
        <taxon>Dikarya</taxon>
        <taxon>Ascomycota</taxon>
        <taxon>Pezizomycotina</taxon>
        <taxon>Eurotiomycetes</taxon>
        <taxon>Eurotiomycetidae</taxon>
        <taxon>Eurotiales</taxon>
        <taxon>Aspergillaceae</taxon>
        <taxon>Penicillium</taxon>
    </lineage>
</organism>
<dbReference type="GO" id="GO:0009097">
    <property type="term" value="P:isoleucine biosynthetic process"/>
    <property type="evidence" value="ECO:0007669"/>
    <property type="project" value="TreeGrafter"/>
</dbReference>
<dbReference type="GO" id="GO:0003984">
    <property type="term" value="F:acetolactate synthase activity"/>
    <property type="evidence" value="ECO:0007669"/>
    <property type="project" value="TreeGrafter"/>
</dbReference>
<evidence type="ECO:0000256" key="3">
    <source>
        <dbReference type="RuleBase" id="RU362132"/>
    </source>
</evidence>
<dbReference type="GO" id="GO:0000287">
    <property type="term" value="F:magnesium ion binding"/>
    <property type="evidence" value="ECO:0007669"/>
    <property type="project" value="InterPro"/>
</dbReference>
<evidence type="ECO:0000256" key="4">
    <source>
        <dbReference type="SAM" id="MobiDB-lite"/>
    </source>
</evidence>
<dbReference type="GO" id="GO:0005948">
    <property type="term" value="C:acetolactate synthase complex"/>
    <property type="evidence" value="ECO:0007669"/>
    <property type="project" value="TreeGrafter"/>
</dbReference>
<dbReference type="GO" id="GO:0009099">
    <property type="term" value="P:L-valine biosynthetic process"/>
    <property type="evidence" value="ECO:0007669"/>
    <property type="project" value="TreeGrafter"/>
</dbReference>
<gene>
    <name evidence="8" type="ORF">N7458_006947</name>
</gene>
<dbReference type="GO" id="GO:0030976">
    <property type="term" value="F:thiamine pyrophosphate binding"/>
    <property type="evidence" value="ECO:0007669"/>
    <property type="project" value="InterPro"/>
</dbReference>
<dbReference type="InterPro" id="IPR029061">
    <property type="entry name" value="THDP-binding"/>
</dbReference>
<keyword evidence="2 3" id="KW-0786">Thiamine pyrophosphate</keyword>
<evidence type="ECO:0000256" key="1">
    <source>
        <dbReference type="ARBA" id="ARBA00007812"/>
    </source>
</evidence>
<protein>
    <recommendedName>
        <fullName evidence="10">Pyruvate decarboxylase</fullName>
    </recommendedName>
</protein>
<evidence type="ECO:0000259" key="5">
    <source>
        <dbReference type="Pfam" id="PF00205"/>
    </source>
</evidence>
<dbReference type="GO" id="GO:0050660">
    <property type="term" value="F:flavin adenine dinucleotide binding"/>
    <property type="evidence" value="ECO:0007669"/>
    <property type="project" value="TreeGrafter"/>
</dbReference>
<name>A0AAD6C5C1_9EURO</name>